<protein>
    <submittedName>
        <fullName evidence="3">Uncharacterized protein</fullName>
    </submittedName>
</protein>
<organism evidence="3 4">
    <name type="scientific">Serratia rubidaea</name>
    <name type="common">Serratia marinorubra</name>
    <dbReference type="NCBI Taxonomy" id="61652"/>
    <lineage>
        <taxon>Bacteria</taxon>
        <taxon>Pseudomonadati</taxon>
        <taxon>Pseudomonadota</taxon>
        <taxon>Gammaproteobacteria</taxon>
        <taxon>Enterobacterales</taxon>
        <taxon>Yersiniaceae</taxon>
        <taxon>Serratia</taxon>
    </lineage>
</organism>
<keyword evidence="1" id="KW-1133">Transmembrane helix</keyword>
<evidence type="ECO:0000313" key="3">
    <source>
        <dbReference type="EMBL" id="VEI61260.1"/>
    </source>
</evidence>
<keyword evidence="1" id="KW-0812">Transmembrane</keyword>
<evidence type="ECO:0000313" key="4">
    <source>
        <dbReference type="Proteomes" id="UP000281904"/>
    </source>
</evidence>
<dbReference type="Proteomes" id="UP000281904">
    <property type="component" value="Chromosome"/>
</dbReference>
<gene>
    <name evidence="2" type="ORF">I5U13_00635</name>
    <name evidence="3" type="ORF">NCTC10036_00225</name>
</gene>
<keyword evidence="1" id="KW-0472">Membrane</keyword>
<dbReference type="RefSeq" id="WP_126530238.1">
    <property type="nucleotide sequence ID" value="NZ_JADULK010000001.1"/>
</dbReference>
<evidence type="ECO:0000313" key="5">
    <source>
        <dbReference type="Proteomes" id="UP000624159"/>
    </source>
</evidence>
<dbReference type="Proteomes" id="UP000624159">
    <property type="component" value="Unassembled WGS sequence"/>
</dbReference>
<name>A0A3S4WY10_SERRU</name>
<reference evidence="3 4" key="1">
    <citation type="submission" date="2018-12" db="EMBL/GenBank/DDBJ databases">
        <authorList>
            <consortium name="Pathogen Informatics"/>
        </authorList>
    </citation>
    <scope>NUCLEOTIDE SEQUENCE [LARGE SCALE GENOMIC DNA]</scope>
    <source>
        <strain evidence="3 4">NCTC10036</strain>
    </source>
</reference>
<proteinExistence type="predicted"/>
<dbReference type="EMBL" id="LR134493">
    <property type="protein sequence ID" value="VEI61260.1"/>
    <property type="molecule type" value="Genomic_DNA"/>
</dbReference>
<dbReference type="AlphaFoldDB" id="A0A3S4WY10"/>
<keyword evidence="5" id="KW-1185">Reference proteome</keyword>
<reference evidence="2 5" key="2">
    <citation type="submission" date="2020-11" db="EMBL/GenBank/DDBJ databases">
        <title>Enhanced detection system for hospital associated transmission using whole genome sequencing surveillance.</title>
        <authorList>
            <person name="Harrison L.H."/>
            <person name="Van Tyne D."/>
            <person name="Marsh J.W."/>
            <person name="Griffith M.P."/>
            <person name="Snyder D.J."/>
            <person name="Cooper V.S."/>
            <person name="Mustapha M."/>
        </authorList>
    </citation>
    <scope>NUCLEOTIDE SEQUENCE [LARGE SCALE GENOMIC DNA]</scope>
    <source>
        <strain evidence="2 5">SER00230</strain>
    </source>
</reference>
<evidence type="ECO:0000256" key="1">
    <source>
        <dbReference type="SAM" id="Phobius"/>
    </source>
</evidence>
<accession>A0A3S4WY10</accession>
<dbReference type="EMBL" id="JADULK010000001">
    <property type="protein sequence ID" value="MBH1928168.1"/>
    <property type="molecule type" value="Genomic_DNA"/>
</dbReference>
<evidence type="ECO:0000313" key="2">
    <source>
        <dbReference type="EMBL" id="MBH1928168.1"/>
    </source>
</evidence>
<feature type="transmembrane region" description="Helical" evidence="1">
    <location>
        <begin position="61"/>
        <end position="82"/>
    </location>
</feature>
<sequence length="95" mass="10944">MFKRFLLWFLFTVIFILLLRLLPFTFNLLSSLARTIASQERWYQLLQWPLTAETYGDVEALALLTLCAIPSAIMALLCITCGKKPKINPGRSRDH</sequence>